<dbReference type="GO" id="GO:0003856">
    <property type="term" value="F:3-dehydroquinate synthase activity"/>
    <property type="evidence" value="ECO:0007669"/>
    <property type="project" value="InterPro"/>
</dbReference>
<dbReference type="GO" id="GO:0009073">
    <property type="term" value="P:aromatic amino acid family biosynthetic process"/>
    <property type="evidence" value="ECO:0007669"/>
    <property type="project" value="InterPro"/>
</dbReference>
<feature type="signal peptide" evidence="4">
    <location>
        <begin position="1"/>
        <end position="28"/>
    </location>
</feature>
<sequence length="767" mass="85128">MEKRSLLFYTLLVIDFFLVTKQLDFVHGSPPKEAPEVKIYELKRGNMSVKFTNWGASIVSLVLPDKHGKLGDIVLGYDSVKDYMNDTTYFGGVVGRVANRIGGAKFTLDGTEYKLKANEGKNMLHGGPKGFSDVIWNVKRYKNDGHHPSIRFSYDSYDGEEGFPGELQVSVIYTLFKSEEGYDLSVAMRAKAIKKPTPVNLAQHTYWNLGNHDSGDILSQSILIYAANYTPVDSQLIPTGEIVRAHGTPYDFLYCHADEFIIGSRIKELAKGYDINYVLDGSRKKMDIAASVRDFKTGRMMGVHTNQPGLQFYTGNMIKDVKGKGGFIYKAHAGLCLETQGFPDSVNHPNFPSQIISPGKPYRHNMLFRLNHSKVQPFRRFRETKKTHLSINSSVVRMCALAVSDSPVSTSLYEQSKRVWIWTENSQVMTAAVERGWNTFIFTSENQELANQWSAIAFIDPLIIKEGGIFNSVGKRVATIFEVSTPAELKKLQPGDEHVGNVVIDLLDWQVIPAENIVAEFQGSQTTVFAVSKSTAEAQLFLEALEHGLGGVVLKAEDVQAVLNLKEYFDRRNEVHNRLSLSKATVTRVHAVGMGDRVCVDLCSLMRPGEGLLVGSFARGLFLVHSECLESNYIASRPFRVNAGPVHAYVAVPGGKTSYLSELKAGKEVIVVDQEGKLRTAVVGRVKIETRPLILVEAKIDSNDQTVYSILLQNAETVALICPHEGKLMKKTVIPVTSLKAGDEVLLRLQGGARHTGIEIQEFIVEN</sequence>
<organism evidence="7 8">
    <name type="scientific">Corchorus capsularis</name>
    <name type="common">Jute</name>
    <dbReference type="NCBI Taxonomy" id="210143"/>
    <lineage>
        <taxon>Eukaryota</taxon>
        <taxon>Viridiplantae</taxon>
        <taxon>Streptophyta</taxon>
        <taxon>Embryophyta</taxon>
        <taxon>Tracheophyta</taxon>
        <taxon>Spermatophyta</taxon>
        <taxon>Magnoliopsida</taxon>
        <taxon>eudicotyledons</taxon>
        <taxon>Gunneridae</taxon>
        <taxon>Pentapetalae</taxon>
        <taxon>rosids</taxon>
        <taxon>malvids</taxon>
        <taxon>Malvales</taxon>
        <taxon>Malvaceae</taxon>
        <taxon>Grewioideae</taxon>
        <taxon>Apeibeae</taxon>
        <taxon>Corchorus</taxon>
    </lineage>
</organism>
<dbReference type="InterPro" id="IPR014718">
    <property type="entry name" value="GH-type_carb-bd"/>
</dbReference>
<name>A0A1R3I9H2_COCAP</name>
<evidence type="ECO:0000259" key="6">
    <source>
        <dbReference type="Pfam" id="PF26558"/>
    </source>
</evidence>
<feature type="domain" description="3-dehydroquinate synthase N-terminal" evidence="5">
    <location>
        <begin position="417"/>
        <end position="569"/>
    </location>
</feature>
<reference evidence="7 8" key="1">
    <citation type="submission" date="2013-09" db="EMBL/GenBank/DDBJ databases">
        <title>Corchorus capsularis genome sequencing.</title>
        <authorList>
            <person name="Alam M."/>
            <person name="Haque M.S."/>
            <person name="Islam M.S."/>
            <person name="Emdad E.M."/>
            <person name="Islam M.M."/>
            <person name="Ahmed B."/>
            <person name="Halim A."/>
            <person name="Hossen Q.M.M."/>
            <person name="Hossain M.Z."/>
            <person name="Ahmed R."/>
            <person name="Khan M.M."/>
            <person name="Islam R."/>
            <person name="Rashid M.M."/>
            <person name="Khan S.A."/>
            <person name="Rahman M.S."/>
            <person name="Alam M."/>
        </authorList>
    </citation>
    <scope>NUCLEOTIDE SEQUENCE [LARGE SCALE GENOMIC DNA]</scope>
    <source>
        <strain evidence="8">cv. CVL-1</strain>
        <tissue evidence="7">Whole seedling</tissue>
    </source>
</reference>
<evidence type="ECO:0000313" key="8">
    <source>
        <dbReference type="Proteomes" id="UP000188268"/>
    </source>
</evidence>
<dbReference type="Pfam" id="PF26558">
    <property type="entry name" value="DHQS_2nd"/>
    <property type="match status" value="1"/>
</dbReference>
<dbReference type="Pfam" id="PF01959">
    <property type="entry name" value="DHQS"/>
    <property type="match status" value="1"/>
</dbReference>
<dbReference type="InterPro" id="IPR011013">
    <property type="entry name" value="Gal_mutarotase_sf_dom"/>
</dbReference>
<dbReference type="AlphaFoldDB" id="A0A1R3I9H2"/>
<feature type="domain" description="3-dehydroquinate synthase C-terminal" evidence="6">
    <location>
        <begin position="584"/>
        <end position="767"/>
    </location>
</feature>
<dbReference type="OrthoDB" id="3275at2759"/>
<protein>
    <submittedName>
        <fullName evidence="7">3-dehydroquinate synthase, prokaryotic-type</fullName>
    </submittedName>
</protein>
<dbReference type="GO" id="GO:0016491">
    <property type="term" value="F:oxidoreductase activity"/>
    <property type="evidence" value="ECO:0007669"/>
    <property type="project" value="InterPro"/>
</dbReference>
<dbReference type="PANTHER" id="PTHR10091:SF0">
    <property type="entry name" value="GALACTOSE MUTAROTASE"/>
    <property type="match status" value="1"/>
</dbReference>
<dbReference type="SUPFAM" id="SSF74650">
    <property type="entry name" value="Galactose mutarotase-like"/>
    <property type="match status" value="1"/>
</dbReference>
<accession>A0A1R3I9H2</accession>
<dbReference type="NCBIfam" id="NF008277">
    <property type="entry name" value="PRK11055.1"/>
    <property type="match status" value="1"/>
</dbReference>
<keyword evidence="8" id="KW-1185">Reference proteome</keyword>
<dbReference type="PANTHER" id="PTHR10091">
    <property type="entry name" value="ALDOSE-1-EPIMERASE"/>
    <property type="match status" value="1"/>
</dbReference>
<evidence type="ECO:0000256" key="2">
    <source>
        <dbReference type="ARBA" id="ARBA00023235"/>
    </source>
</evidence>
<dbReference type="GO" id="GO:0030246">
    <property type="term" value="F:carbohydrate binding"/>
    <property type="evidence" value="ECO:0007669"/>
    <property type="project" value="InterPro"/>
</dbReference>
<evidence type="ECO:0000256" key="4">
    <source>
        <dbReference type="SAM" id="SignalP"/>
    </source>
</evidence>
<keyword evidence="3" id="KW-0119">Carbohydrate metabolism</keyword>
<dbReference type="EMBL" id="AWWV01010442">
    <property type="protein sequence ID" value="OMO79237.1"/>
    <property type="molecule type" value="Genomic_DNA"/>
</dbReference>
<proteinExistence type="inferred from homology"/>
<dbReference type="InterPro" id="IPR030960">
    <property type="entry name" value="DHQS/DOIS_N"/>
</dbReference>
<evidence type="ECO:0000259" key="5">
    <source>
        <dbReference type="Pfam" id="PF01959"/>
    </source>
</evidence>
<dbReference type="STRING" id="210143.A0A1R3I9H2"/>
<keyword evidence="2" id="KW-0413">Isomerase</keyword>
<dbReference type="Gramene" id="OMO79237">
    <property type="protein sequence ID" value="OMO79237"/>
    <property type="gene ID" value="CCACVL1_13819"/>
</dbReference>
<dbReference type="Proteomes" id="UP000188268">
    <property type="component" value="Unassembled WGS sequence"/>
</dbReference>
<gene>
    <name evidence="7" type="ORF">CCACVL1_13819</name>
</gene>
<keyword evidence="4" id="KW-0732">Signal</keyword>
<evidence type="ECO:0000256" key="3">
    <source>
        <dbReference type="ARBA" id="ARBA00023277"/>
    </source>
</evidence>
<dbReference type="Gene3D" id="2.70.98.10">
    <property type="match status" value="1"/>
</dbReference>
<evidence type="ECO:0000313" key="7">
    <source>
        <dbReference type="EMBL" id="OMO79237.1"/>
    </source>
</evidence>
<dbReference type="CDD" id="cd09019">
    <property type="entry name" value="galactose_mutarotase_like"/>
    <property type="match status" value="1"/>
</dbReference>
<dbReference type="GO" id="GO:0006006">
    <property type="term" value="P:glucose metabolic process"/>
    <property type="evidence" value="ECO:0007669"/>
    <property type="project" value="TreeGrafter"/>
</dbReference>
<dbReference type="GO" id="GO:0033499">
    <property type="term" value="P:galactose catabolic process via UDP-galactose, Leloir pathway"/>
    <property type="evidence" value="ECO:0007669"/>
    <property type="project" value="TreeGrafter"/>
</dbReference>
<comment type="caution">
    <text evidence="7">The sequence shown here is derived from an EMBL/GenBank/DDBJ whole genome shotgun (WGS) entry which is preliminary data.</text>
</comment>
<dbReference type="InterPro" id="IPR047215">
    <property type="entry name" value="Galactose_mutarotase-like"/>
</dbReference>
<dbReference type="InterPro" id="IPR008183">
    <property type="entry name" value="Aldose_1/G6P_1-epimerase"/>
</dbReference>
<comment type="similarity">
    <text evidence="1">Belongs to the aldose epimerase family.</text>
</comment>
<dbReference type="GO" id="GO:0004034">
    <property type="term" value="F:aldose 1-epimerase activity"/>
    <property type="evidence" value="ECO:0007669"/>
    <property type="project" value="TreeGrafter"/>
</dbReference>
<evidence type="ECO:0000256" key="1">
    <source>
        <dbReference type="ARBA" id="ARBA00006206"/>
    </source>
</evidence>
<feature type="chain" id="PRO_5010382710" evidence="4">
    <location>
        <begin position="29"/>
        <end position="767"/>
    </location>
</feature>
<dbReference type="Pfam" id="PF01263">
    <property type="entry name" value="Aldose_epim"/>
    <property type="match status" value="1"/>
</dbReference>
<dbReference type="InterPro" id="IPR056179">
    <property type="entry name" value="DHQS_C"/>
</dbReference>